<organism evidence="2 3">
    <name type="scientific">Paenibacillus terricola</name>
    <dbReference type="NCBI Taxonomy" id="2763503"/>
    <lineage>
        <taxon>Bacteria</taxon>
        <taxon>Bacillati</taxon>
        <taxon>Bacillota</taxon>
        <taxon>Bacilli</taxon>
        <taxon>Bacillales</taxon>
        <taxon>Paenibacillaceae</taxon>
        <taxon>Paenibacillus</taxon>
    </lineage>
</organism>
<dbReference type="PANTHER" id="PTHR40446">
    <property type="entry name" value="N-ACETYLGLUCOSAMINE-1-PHOSPHODIESTER ALPHA-N-ACETYLGLUCOSAMINIDASE"/>
    <property type="match status" value="1"/>
</dbReference>
<dbReference type="RefSeq" id="WP_191203498.1">
    <property type="nucleotide sequence ID" value="NZ_JACXZA010000002.1"/>
</dbReference>
<dbReference type="InterPro" id="IPR018711">
    <property type="entry name" value="NAGPA"/>
</dbReference>
<evidence type="ECO:0000313" key="2">
    <source>
        <dbReference type="EMBL" id="MBD3919240.1"/>
    </source>
</evidence>
<comment type="caution">
    <text evidence="2">The sequence shown here is derived from an EMBL/GenBank/DDBJ whole genome shotgun (WGS) entry which is preliminary data.</text>
</comment>
<keyword evidence="2" id="KW-0378">Hydrolase</keyword>
<dbReference type="Proteomes" id="UP000609346">
    <property type="component" value="Unassembled WGS sequence"/>
</dbReference>
<reference evidence="2 3" key="1">
    <citation type="submission" date="2020-09" db="EMBL/GenBank/DDBJ databases">
        <title>Paenibacillus sp. strain PR3 16S rRNA gene Genome sequencing and assembly.</title>
        <authorList>
            <person name="Kim J."/>
        </authorList>
    </citation>
    <scope>NUCLEOTIDE SEQUENCE [LARGE SCALE GENOMIC DNA]</scope>
    <source>
        <strain evidence="2 3">PR3</strain>
    </source>
</reference>
<gene>
    <name evidence="2" type="ORF">H8B09_10790</name>
</gene>
<accession>A0ABR8MUF3</accession>
<keyword evidence="3" id="KW-1185">Reference proteome</keyword>
<feature type="domain" description="Phosphodiester glycosidase" evidence="1">
    <location>
        <begin position="149"/>
        <end position="326"/>
    </location>
</feature>
<evidence type="ECO:0000313" key="3">
    <source>
        <dbReference type="Proteomes" id="UP000609346"/>
    </source>
</evidence>
<dbReference type="PANTHER" id="PTHR40446:SF2">
    <property type="entry name" value="N-ACETYLGLUCOSAMINE-1-PHOSPHODIESTER ALPHA-N-ACETYLGLUCOSAMINIDASE"/>
    <property type="match status" value="1"/>
</dbReference>
<evidence type="ECO:0000259" key="1">
    <source>
        <dbReference type="Pfam" id="PF09992"/>
    </source>
</evidence>
<dbReference type="Pfam" id="PF09992">
    <property type="entry name" value="NAGPA"/>
    <property type="match status" value="1"/>
</dbReference>
<dbReference type="EMBL" id="JACXZA010000002">
    <property type="protein sequence ID" value="MBD3919240.1"/>
    <property type="molecule type" value="Genomic_DNA"/>
</dbReference>
<keyword evidence="2" id="KW-0326">Glycosidase</keyword>
<protein>
    <submittedName>
        <fullName evidence="2">Phosphodiester glycosidase family protein</fullName>
    </submittedName>
</protein>
<proteinExistence type="predicted"/>
<dbReference type="GO" id="GO:0016798">
    <property type="term" value="F:hydrolase activity, acting on glycosyl bonds"/>
    <property type="evidence" value="ECO:0007669"/>
    <property type="project" value="UniProtKB-KW"/>
</dbReference>
<sequence>MKKFFRLFFGFIGACTVLMVLFLFVTDAGHQLRLTAAESILSSQHRQWAKYTLLSQDELDKILQDIQNPAYINSVINDGESVGESDNSKFTIKENEINIKLDTVERNVGKTNHFKGKVMTISNPKRVKLVSSQLKDHGEQIFVIAERAKALAAINASGFVDFEGHGNGGASTGVVIENGKIKNENPNQKDYVAGITSEGRLITGKYSANEMIALGVEQAAGFKPQLIVNGQKMITKGDGGLGIGPRTAIGQTAAGEIIFVVIDGRQIRSLGATLKDVQDLLYERGAVNAMCMDGGSSSSMYFNGENITIPSSKNNIPRYLPNIWAVIPEAGDTINVEYDGKSITSLTNIPS</sequence>
<name>A0ABR8MUF3_9BACL</name>